<name>A0ABU9AUH9_9BACT</name>
<sequence>MSSTSSSDRRALPLALCALLLVAVAVKVTSHHSEAPPSPTTAASSKTQAPSTQAPSAPEQVTLRPLPVSRTTAAHQWTDADATQPPVIEKIAHNSDEFVRLVEENDRIKRRQLVYRSQPAWQLVEQSRATGEPIRTLTLPSLDGQEVQVEVTSTDLDPSGLSGSFSGHVAGHQKSLATLAFIRGREAFTVVSPDDGLYLQGHPREPGELLVASFDPDKYLNVPGAESIKDLPTIPSK</sequence>
<evidence type="ECO:0008006" key="4">
    <source>
        <dbReference type="Google" id="ProtNLM"/>
    </source>
</evidence>
<proteinExistence type="predicted"/>
<dbReference type="EMBL" id="JBBUKT010000004">
    <property type="protein sequence ID" value="MEK7951416.1"/>
    <property type="molecule type" value="Genomic_DNA"/>
</dbReference>
<evidence type="ECO:0000313" key="3">
    <source>
        <dbReference type="Proteomes" id="UP001371305"/>
    </source>
</evidence>
<feature type="compositionally biased region" description="Polar residues" evidence="1">
    <location>
        <begin position="40"/>
        <end position="55"/>
    </location>
</feature>
<dbReference type="Proteomes" id="UP001371305">
    <property type="component" value="Unassembled WGS sequence"/>
</dbReference>
<protein>
    <recommendedName>
        <fullName evidence="4">Secreted protein</fullName>
    </recommendedName>
</protein>
<reference evidence="2 3" key="1">
    <citation type="submission" date="2024-04" db="EMBL/GenBank/DDBJ databases">
        <title>Luteolibacter sp. isolated from soil.</title>
        <authorList>
            <person name="An J."/>
        </authorList>
    </citation>
    <scope>NUCLEOTIDE SEQUENCE [LARGE SCALE GENOMIC DNA]</scope>
    <source>
        <strain evidence="2 3">Y139</strain>
    </source>
</reference>
<organism evidence="2 3">
    <name type="scientific">Luteolibacter soli</name>
    <dbReference type="NCBI Taxonomy" id="3135280"/>
    <lineage>
        <taxon>Bacteria</taxon>
        <taxon>Pseudomonadati</taxon>
        <taxon>Verrucomicrobiota</taxon>
        <taxon>Verrucomicrobiia</taxon>
        <taxon>Verrucomicrobiales</taxon>
        <taxon>Verrucomicrobiaceae</taxon>
        <taxon>Luteolibacter</taxon>
    </lineage>
</organism>
<feature type="region of interest" description="Disordered" evidence="1">
    <location>
        <begin position="32"/>
        <end position="64"/>
    </location>
</feature>
<keyword evidence="3" id="KW-1185">Reference proteome</keyword>
<gene>
    <name evidence="2" type="ORF">WKV53_12945</name>
</gene>
<accession>A0ABU9AUH9</accession>
<comment type="caution">
    <text evidence="2">The sequence shown here is derived from an EMBL/GenBank/DDBJ whole genome shotgun (WGS) entry which is preliminary data.</text>
</comment>
<evidence type="ECO:0000256" key="1">
    <source>
        <dbReference type="SAM" id="MobiDB-lite"/>
    </source>
</evidence>
<dbReference type="RefSeq" id="WP_341405020.1">
    <property type="nucleotide sequence ID" value="NZ_JBBUKT010000004.1"/>
</dbReference>
<evidence type="ECO:0000313" key="2">
    <source>
        <dbReference type="EMBL" id="MEK7951416.1"/>
    </source>
</evidence>